<dbReference type="PANTHER" id="PTHR33156:SF26">
    <property type="entry name" value="OS12G0592200 PROTEIN"/>
    <property type="match status" value="1"/>
</dbReference>
<proteinExistence type="predicted"/>
<evidence type="ECO:0000256" key="1">
    <source>
        <dbReference type="SAM" id="MobiDB-lite"/>
    </source>
</evidence>
<reference evidence="2 3" key="1">
    <citation type="journal article" date="2019" name="Nat. Plants">
        <title>Genome sequencing of Musa balbisiana reveals subgenome evolution and function divergence in polyploid bananas.</title>
        <authorList>
            <person name="Yao X."/>
        </authorList>
    </citation>
    <scope>NUCLEOTIDE SEQUENCE [LARGE SCALE GENOMIC DNA]</scope>
    <source>
        <strain evidence="3">cv. DH-PKW</strain>
        <tissue evidence="2">Leaves</tissue>
    </source>
</reference>
<dbReference type="InterPro" id="IPR043459">
    <property type="entry name" value="NFD6/NOXY2-like"/>
</dbReference>
<feature type="region of interest" description="Disordered" evidence="1">
    <location>
        <begin position="1"/>
        <end position="45"/>
    </location>
</feature>
<keyword evidence="3" id="KW-1185">Reference proteome</keyword>
<evidence type="ECO:0000313" key="2">
    <source>
        <dbReference type="EMBL" id="THU61880.1"/>
    </source>
</evidence>
<dbReference type="EMBL" id="PYDT01000005">
    <property type="protein sequence ID" value="THU61880.1"/>
    <property type="molecule type" value="Genomic_DNA"/>
</dbReference>
<accession>A0A4S8JIS8</accession>
<dbReference type="PANTHER" id="PTHR33156">
    <property type="entry name" value="OS02G0230000 PROTEIN"/>
    <property type="match status" value="1"/>
</dbReference>
<evidence type="ECO:0000313" key="3">
    <source>
        <dbReference type="Proteomes" id="UP000317650"/>
    </source>
</evidence>
<organism evidence="2 3">
    <name type="scientific">Musa balbisiana</name>
    <name type="common">Banana</name>
    <dbReference type="NCBI Taxonomy" id="52838"/>
    <lineage>
        <taxon>Eukaryota</taxon>
        <taxon>Viridiplantae</taxon>
        <taxon>Streptophyta</taxon>
        <taxon>Embryophyta</taxon>
        <taxon>Tracheophyta</taxon>
        <taxon>Spermatophyta</taxon>
        <taxon>Magnoliopsida</taxon>
        <taxon>Liliopsida</taxon>
        <taxon>Zingiberales</taxon>
        <taxon>Musaceae</taxon>
        <taxon>Musa</taxon>
    </lineage>
</organism>
<sequence>MAWRGSISRSMLAAARSSSPRSPPPVARLRPAPVSGPRVQRHRLSFGPPRPLGALGCAQSFLPLYSVVAAPCLTSHLSVSARACCELSQDAKYHSLKSDKEDLEAEEETA</sequence>
<name>A0A4S8JIS8_MUSBA</name>
<feature type="compositionally biased region" description="Low complexity" evidence="1">
    <location>
        <begin position="8"/>
        <end position="20"/>
    </location>
</feature>
<dbReference type="AlphaFoldDB" id="A0A4S8JIS8"/>
<comment type="caution">
    <text evidence="2">The sequence shown here is derived from an EMBL/GenBank/DDBJ whole genome shotgun (WGS) entry which is preliminary data.</text>
</comment>
<protein>
    <submittedName>
        <fullName evidence="2">Uncharacterized protein</fullName>
    </submittedName>
</protein>
<gene>
    <name evidence="2" type="ORF">C4D60_Mb07t27910</name>
</gene>
<dbReference type="Proteomes" id="UP000317650">
    <property type="component" value="Chromosome 7"/>
</dbReference>